<keyword evidence="2" id="KW-1185">Reference proteome</keyword>
<dbReference type="EMBL" id="MNCJ02000317">
    <property type="protein sequence ID" value="KAF5819481.1"/>
    <property type="molecule type" value="Genomic_DNA"/>
</dbReference>
<evidence type="ECO:0000313" key="1">
    <source>
        <dbReference type="EMBL" id="KAF5819481.1"/>
    </source>
</evidence>
<evidence type="ECO:0000313" key="2">
    <source>
        <dbReference type="Proteomes" id="UP000215914"/>
    </source>
</evidence>
<name>A0A9K3JQP5_HELAN</name>
<dbReference type="AlphaFoldDB" id="A0A9K3JQP5"/>
<gene>
    <name evidence="1" type="ORF">HanXRQr2_Chr02g0078091</name>
</gene>
<proteinExistence type="predicted"/>
<protein>
    <submittedName>
        <fullName evidence="1">Uncharacterized protein</fullName>
    </submittedName>
</protein>
<comment type="caution">
    <text evidence="1">The sequence shown here is derived from an EMBL/GenBank/DDBJ whole genome shotgun (WGS) entry which is preliminary data.</text>
</comment>
<reference evidence="1" key="2">
    <citation type="submission" date="2020-06" db="EMBL/GenBank/DDBJ databases">
        <title>Helianthus annuus Genome sequencing and assembly Release 2.</title>
        <authorList>
            <person name="Gouzy J."/>
            <person name="Langlade N."/>
            <person name="Munos S."/>
        </authorList>
    </citation>
    <scope>NUCLEOTIDE SEQUENCE</scope>
    <source>
        <tissue evidence="1">Leaves</tissue>
    </source>
</reference>
<reference evidence="1" key="1">
    <citation type="journal article" date="2017" name="Nature">
        <title>The sunflower genome provides insights into oil metabolism, flowering and Asterid evolution.</title>
        <authorList>
            <person name="Badouin H."/>
            <person name="Gouzy J."/>
            <person name="Grassa C.J."/>
            <person name="Murat F."/>
            <person name="Staton S.E."/>
            <person name="Cottret L."/>
            <person name="Lelandais-Briere C."/>
            <person name="Owens G.L."/>
            <person name="Carrere S."/>
            <person name="Mayjonade B."/>
            <person name="Legrand L."/>
            <person name="Gill N."/>
            <person name="Kane N.C."/>
            <person name="Bowers J.E."/>
            <person name="Hubner S."/>
            <person name="Bellec A."/>
            <person name="Berard A."/>
            <person name="Berges H."/>
            <person name="Blanchet N."/>
            <person name="Boniface M.C."/>
            <person name="Brunel D."/>
            <person name="Catrice O."/>
            <person name="Chaidir N."/>
            <person name="Claudel C."/>
            <person name="Donnadieu C."/>
            <person name="Faraut T."/>
            <person name="Fievet G."/>
            <person name="Helmstetter N."/>
            <person name="King M."/>
            <person name="Knapp S.J."/>
            <person name="Lai Z."/>
            <person name="Le Paslier M.C."/>
            <person name="Lippi Y."/>
            <person name="Lorenzon L."/>
            <person name="Mandel J.R."/>
            <person name="Marage G."/>
            <person name="Marchand G."/>
            <person name="Marquand E."/>
            <person name="Bret-Mestries E."/>
            <person name="Morien E."/>
            <person name="Nambeesan S."/>
            <person name="Nguyen T."/>
            <person name="Pegot-Espagnet P."/>
            <person name="Pouilly N."/>
            <person name="Raftis F."/>
            <person name="Sallet E."/>
            <person name="Schiex T."/>
            <person name="Thomas J."/>
            <person name="Vandecasteele C."/>
            <person name="Vares D."/>
            <person name="Vear F."/>
            <person name="Vautrin S."/>
            <person name="Crespi M."/>
            <person name="Mangin B."/>
            <person name="Burke J.M."/>
            <person name="Salse J."/>
            <person name="Munos S."/>
            <person name="Vincourt P."/>
            <person name="Rieseberg L.H."/>
            <person name="Langlade N.B."/>
        </authorList>
    </citation>
    <scope>NUCLEOTIDE SEQUENCE</scope>
    <source>
        <tissue evidence="1">Leaves</tissue>
    </source>
</reference>
<dbReference type="Proteomes" id="UP000215914">
    <property type="component" value="Unassembled WGS sequence"/>
</dbReference>
<dbReference type="Gramene" id="mRNA:HanXRQr2_Chr02g0078091">
    <property type="protein sequence ID" value="CDS:HanXRQr2_Chr02g0078091.1"/>
    <property type="gene ID" value="HanXRQr2_Chr02g0078091"/>
</dbReference>
<sequence length="84" mass="9545">MSSKLSKGMKLVTTMMGDKLEGLGLPNLKMNLFKTKISHTQGVCVRENDQEQGETLLLQLLTRNQELNLILGRNRMDELIFLII</sequence>
<accession>A0A9K3JQP5</accession>
<organism evidence="1 2">
    <name type="scientific">Helianthus annuus</name>
    <name type="common">Common sunflower</name>
    <dbReference type="NCBI Taxonomy" id="4232"/>
    <lineage>
        <taxon>Eukaryota</taxon>
        <taxon>Viridiplantae</taxon>
        <taxon>Streptophyta</taxon>
        <taxon>Embryophyta</taxon>
        <taxon>Tracheophyta</taxon>
        <taxon>Spermatophyta</taxon>
        <taxon>Magnoliopsida</taxon>
        <taxon>eudicotyledons</taxon>
        <taxon>Gunneridae</taxon>
        <taxon>Pentapetalae</taxon>
        <taxon>asterids</taxon>
        <taxon>campanulids</taxon>
        <taxon>Asterales</taxon>
        <taxon>Asteraceae</taxon>
        <taxon>Asteroideae</taxon>
        <taxon>Heliantheae alliance</taxon>
        <taxon>Heliantheae</taxon>
        <taxon>Helianthus</taxon>
    </lineage>
</organism>